<evidence type="ECO:0000313" key="7">
    <source>
        <dbReference type="EMBL" id="MFC7219442.1"/>
    </source>
</evidence>
<keyword evidence="4 6" id="KW-1133">Transmembrane helix</keyword>
<dbReference type="Proteomes" id="UP001596413">
    <property type="component" value="Unassembled WGS sequence"/>
</dbReference>
<evidence type="ECO:0000256" key="3">
    <source>
        <dbReference type="ARBA" id="ARBA00022692"/>
    </source>
</evidence>
<keyword evidence="5 6" id="KW-0472">Membrane</keyword>
<dbReference type="PANTHER" id="PTHR30213:SF0">
    <property type="entry name" value="UPF0761 MEMBRANE PROTEIN YIHY"/>
    <property type="match status" value="1"/>
</dbReference>
<name>A0ABW2GFP9_9ACTN</name>
<evidence type="ECO:0000256" key="2">
    <source>
        <dbReference type="ARBA" id="ARBA00022475"/>
    </source>
</evidence>
<dbReference type="PANTHER" id="PTHR30213">
    <property type="entry name" value="INNER MEMBRANE PROTEIN YHJD"/>
    <property type="match status" value="1"/>
</dbReference>
<evidence type="ECO:0000256" key="1">
    <source>
        <dbReference type="ARBA" id="ARBA00004651"/>
    </source>
</evidence>
<keyword evidence="3 6" id="KW-0812">Transmembrane</keyword>
<feature type="transmembrane region" description="Helical" evidence="6">
    <location>
        <begin position="125"/>
        <end position="148"/>
    </location>
</feature>
<feature type="transmembrane region" description="Helical" evidence="6">
    <location>
        <begin position="203"/>
        <end position="222"/>
    </location>
</feature>
<comment type="caution">
    <text evidence="7">The sequence shown here is derived from an EMBL/GenBank/DDBJ whole genome shotgun (WGS) entry which is preliminary data.</text>
</comment>
<evidence type="ECO:0000256" key="5">
    <source>
        <dbReference type="ARBA" id="ARBA00023136"/>
    </source>
</evidence>
<evidence type="ECO:0000313" key="8">
    <source>
        <dbReference type="Proteomes" id="UP001596413"/>
    </source>
</evidence>
<feature type="transmembrane region" description="Helical" evidence="6">
    <location>
        <begin position="234"/>
        <end position="259"/>
    </location>
</feature>
<sequence length="284" mass="30197">MTALRRTSVSLWNHNADEWAAALTYYAILALVPAVLVTVSLIGIAGPAATQDLISQATAMAPADARAVTERTLRGMADQRTAAWLLAVTGTAGALWSACGYLAVFRRSLHTMYGVGDPRPFWRTVPGTALTAAALLTLLVAGTILLMLTGEAARAIGSALGLDHTALTAWNTRKWPMLLCVAVVLVLLLFHTGPPPTRRARHIAPGGVLALVLWLAASAGFARYVSWAGTYNRLYGSLAGSIVFLVWLWVSNLTLLAGAQFNAELAKLRPRPARERTTAPAPPP</sequence>
<comment type="subcellular location">
    <subcellularLocation>
        <location evidence="1">Cell membrane</location>
        <topology evidence="1">Multi-pass membrane protein</topology>
    </subcellularLocation>
</comment>
<proteinExistence type="predicted"/>
<dbReference type="Pfam" id="PF03631">
    <property type="entry name" value="Virul_fac_BrkB"/>
    <property type="match status" value="1"/>
</dbReference>
<keyword evidence="2" id="KW-1003">Cell membrane</keyword>
<reference evidence="8" key="1">
    <citation type="journal article" date="2019" name="Int. J. Syst. Evol. Microbiol.">
        <title>The Global Catalogue of Microorganisms (GCM) 10K type strain sequencing project: providing services to taxonomists for standard genome sequencing and annotation.</title>
        <authorList>
            <consortium name="The Broad Institute Genomics Platform"/>
            <consortium name="The Broad Institute Genome Sequencing Center for Infectious Disease"/>
            <person name="Wu L."/>
            <person name="Ma J."/>
        </authorList>
    </citation>
    <scope>NUCLEOTIDE SEQUENCE [LARGE SCALE GENOMIC DNA]</scope>
    <source>
        <strain evidence="8">CGMCC 1.13681</strain>
    </source>
</reference>
<protein>
    <submittedName>
        <fullName evidence="7">YihY/virulence factor BrkB family protein</fullName>
    </submittedName>
</protein>
<dbReference type="InterPro" id="IPR017039">
    <property type="entry name" value="Virul_fac_BrkB"/>
</dbReference>
<gene>
    <name evidence="7" type="ORF">ACFQLX_14865</name>
</gene>
<feature type="transmembrane region" description="Helical" evidence="6">
    <location>
        <begin position="175"/>
        <end position="191"/>
    </location>
</feature>
<feature type="transmembrane region" description="Helical" evidence="6">
    <location>
        <begin position="21"/>
        <end position="45"/>
    </location>
</feature>
<accession>A0ABW2GFP9</accession>
<evidence type="ECO:0000256" key="4">
    <source>
        <dbReference type="ARBA" id="ARBA00022989"/>
    </source>
</evidence>
<dbReference type="NCBIfam" id="TIGR00765">
    <property type="entry name" value="yihY_not_rbn"/>
    <property type="match status" value="1"/>
</dbReference>
<organism evidence="7 8">
    <name type="scientific">Streptomyces polyrhachis</name>
    <dbReference type="NCBI Taxonomy" id="1282885"/>
    <lineage>
        <taxon>Bacteria</taxon>
        <taxon>Bacillati</taxon>
        <taxon>Actinomycetota</taxon>
        <taxon>Actinomycetes</taxon>
        <taxon>Kitasatosporales</taxon>
        <taxon>Streptomycetaceae</taxon>
        <taxon>Streptomyces</taxon>
    </lineage>
</organism>
<feature type="transmembrane region" description="Helical" evidence="6">
    <location>
        <begin position="82"/>
        <end position="104"/>
    </location>
</feature>
<dbReference type="EMBL" id="JBHSZO010000021">
    <property type="protein sequence ID" value="MFC7219442.1"/>
    <property type="molecule type" value="Genomic_DNA"/>
</dbReference>
<dbReference type="PIRSF" id="PIRSF035875">
    <property type="entry name" value="RNase_BN"/>
    <property type="match status" value="1"/>
</dbReference>
<keyword evidence="8" id="KW-1185">Reference proteome</keyword>
<evidence type="ECO:0000256" key="6">
    <source>
        <dbReference type="SAM" id="Phobius"/>
    </source>
</evidence>